<dbReference type="GO" id="GO:0005634">
    <property type="term" value="C:nucleus"/>
    <property type="evidence" value="ECO:0007669"/>
    <property type="project" value="UniProtKB-SubCell"/>
</dbReference>
<feature type="compositionally biased region" description="Polar residues" evidence="4">
    <location>
        <begin position="1"/>
        <end position="14"/>
    </location>
</feature>
<feature type="compositionally biased region" description="Low complexity" evidence="4">
    <location>
        <begin position="605"/>
        <end position="616"/>
    </location>
</feature>
<feature type="compositionally biased region" description="Basic residues" evidence="4">
    <location>
        <begin position="589"/>
        <end position="604"/>
    </location>
</feature>
<dbReference type="GO" id="GO:0042393">
    <property type="term" value="F:histone binding"/>
    <property type="evidence" value="ECO:0007669"/>
    <property type="project" value="TreeGrafter"/>
</dbReference>
<dbReference type="GO" id="GO:0045944">
    <property type="term" value="P:positive regulation of transcription by RNA polymerase II"/>
    <property type="evidence" value="ECO:0007669"/>
    <property type="project" value="TreeGrafter"/>
</dbReference>
<feature type="compositionally biased region" description="Low complexity" evidence="4">
    <location>
        <begin position="247"/>
        <end position="263"/>
    </location>
</feature>
<dbReference type="InterPro" id="IPR036420">
    <property type="entry name" value="BRCT_dom_sf"/>
</dbReference>
<feature type="compositionally biased region" description="Low complexity" evidence="4">
    <location>
        <begin position="416"/>
        <end position="431"/>
    </location>
</feature>
<feature type="compositionally biased region" description="Polar residues" evidence="4">
    <location>
        <begin position="35"/>
        <end position="46"/>
    </location>
</feature>
<feature type="region of interest" description="Disordered" evidence="4">
    <location>
        <begin position="311"/>
        <end position="332"/>
    </location>
</feature>
<protein>
    <recommendedName>
        <fullName evidence="5">Tudor domain-containing protein</fullName>
    </recommendedName>
</protein>
<dbReference type="Gene3D" id="3.40.50.10190">
    <property type="entry name" value="BRCT domain"/>
    <property type="match status" value="1"/>
</dbReference>
<comment type="subcellular location">
    <subcellularLocation>
        <location evidence="1">Nucleus</location>
    </subcellularLocation>
</comment>
<comment type="caution">
    <text evidence="6">The sequence shown here is derived from an EMBL/GenBank/DDBJ whole genome shotgun (WGS) entry which is preliminary data.</text>
</comment>
<dbReference type="InterPro" id="IPR047249">
    <property type="entry name" value="BRCT_p53bp1-like_rpt1"/>
</dbReference>
<dbReference type="PROSITE" id="PS00018">
    <property type="entry name" value="EF_HAND_1"/>
    <property type="match status" value="1"/>
</dbReference>
<keyword evidence="2" id="KW-0227">DNA damage</keyword>
<feature type="compositionally biased region" description="Acidic residues" evidence="4">
    <location>
        <begin position="501"/>
        <end position="513"/>
    </location>
</feature>
<feature type="region of interest" description="Disordered" evidence="4">
    <location>
        <begin position="1"/>
        <end position="271"/>
    </location>
</feature>
<dbReference type="InterPro" id="IPR018247">
    <property type="entry name" value="EF_Hand_1_Ca_BS"/>
</dbReference>
<dbReference type="PANTHER" id="PTHR15321:SF3">
    <property type="entry name" value="TP53-BINDING PROTEIN 1"/>
    <property type="match status" value="1"/>
</dbReference>
<evidence type="ECO:0000313" key="6">
    <source>
        <dbReference type="EMBL" id="KAF5377049.1"/>
    </source>
</evidence>
<feature type="domain" description="Tudor" evidence="5">
    <location>
        <begin position="699"/>
        <end position="755"/>
    </location>
</feature>
<dbReference type="EMBL" id="JAACJN010000086">
    <property type="protein sequence ID" value="KAF5377049.1"/>
    <property type="molecule type" value="Genomic_DNA"/>
</dbReference>
<feature type="region of interest" description="Disordered" evidence="4">
    <location>
        <begin position="463"/>
        <end position="514"/>
    </location>
</feature>
<dbReference type="CDD" id="cd17745">
    <property type="entry name" value="BRCT_p53bp1_rpt1"/>
    <property type="match status" value="1"/>
</dbReference>
<evidence type="ECO:0000313" key="7">
    <source>
        <dbReference type="Proteomes" id="UP000518752"/>
    </source>
</evidence>
<sequence>MTSFNGSDESQGSQELAKLLAGRRPEITDPDLSQKEQTNPRSSGYSQREFHIRPNMHASGQDQNIKQTHPFDDHADHSSQKENHSSPDSSRHEAHYLSDNARVQPTKSADQNRAQSPNPIIQSEAINHRPHVDQTSPALRGLPQPDSSPSGSELDPLSPSQALRPPGSEMQFHTWGANMAIVERWEAKSPNRSPTKRQADEAQSQESQGSAGELKDLLDDEDDEIQAQVVSQFDLSFSDRMPDYDGTQPQTQATQSTQPTDADNSNTINDQEWKRYTGMQVDPRLRKRYLESAKIGAGADAFRQDDFYDEAFATSPADHQNPVGTPDPSFSEQEVATQIIEGALQEAATQIIDGAEEALGATQPHEDRLTPIQYPAGTPPLPDPFNDEMETQIATQINTQIEDDSRDDDSTVPAHLGVSPLPVGPLAPAVPQDSSLSGLAGCTGSNHHSTSCASAYLFKDPANREIVPESEPPVPSPQLSTAVSRTPPQRLTDNGTKNQEIDDMDIDTDDEDNQPLASIMLKTNVRDKAVMEPLPKRSTKAEGKMRQVASVDAEATGSSNHASSRILTPFSDFSYVPTEVSDEADFVSKKKGKGLQIKPKRKAKASTPASSTSSIRKSTRSTRNRRDMAESDEEDMGQIKEEDNATEFDDEYYVTPAPSTIGESSRKRKRIAASSVSRKLSKQEPSSAKRTPTLHRVAVDLKSPVRVLALWTDGQWYCGSIVTFMAPDTYEVAFDDGSKLKARIGSLRNLDLKKGDDVRVLDLKKAGKVVELRGEGRDMTVSVAIGSHVSDWKCRDFCVQSDKVEAQWKDRVLDGTLGEIEDPTAAYEVPENADSFLKDCGIIVTIKDANEHHELHNDICAVMAGNRATLLEDWTDALTAQGTYTPSGWKITKEEVRWFEDMDKPNSLRRVFVIADTESTKPKYLIGLALGVPCLSSQYILDRRKGQDWKAYLLPHGMYNSPLAGDVRLSQSVNLAWGSKPEHLSNIMENPTASKLFKSLSILCVGDNYIPEREKCDSTPANIRRISKSKIASGEALVILAMGASQVTAVANLSDASKKEHFDYVVFKRNKPTGTPKGGGTTHVSWDWVKQSLIRGELLPVY</sequence>
<organism evidence="6 7">
    <name type="scientific">Collybiopsis confluens</name>
    <dbReference type="NCBI Taxonomy" id="2823264"/>
    <lineage>
        <taxon>Eukaryota</taxon>
        <taxon>Fungi</taxon>
        <taxon>Dikarya</taxon>
        <taxon>Basidiomycota</taxon>
        <taxon>Agaricomycotina</taxon>
        <taxon>Agaricomycetes</taxon>
        <taxon>Agaricomycetidae</taxon>
        <taxon>Agaricales</taxon>
        <taxon>Marasmiineae</taxon>
        <taxon>Omphalotaceae</taxon>
        <taxon>Collybiopsis</taxon>
    </lineage>
</organism>
<evidence type="ECO:0000256" key="1">
    <source>
        <dbReference type="ARBA" id="ARBA00004123"/>
    </source>
</evidence>
<dbReference type="OrthoDB" id="129353at2759"/>
<evidence type="ECO:0000259" key="5">
    <source>
        <dbReference type="SMART" id="SM00333"/>
    </source>
</evidence>
<feature type="compositionally biased region" description="Polar residues" evidence="4">
    <location>
        <begin position="556"/>
        <end position="566"/>
    </location>
</feature>
<gene>
    <name evidence="6" type="ORF">D9757_007703</name>
</gene>
<dbReference type="PANTHER" id="PTHR15321">
    <property type="entry name" value="TUMOR SUPPRESSOR P53-BINDING PROTEIN 1"/>
    <property type="match status" value="1"/>
</dbReference>
<dbReference type="InterPro" id="IPR047250">
    <property type="entry name" value="BRCT_p53bp1-like_rpt2"/>
</dbReference>
<feature type="region of interest" description="Disordered" evidence="4">
    <location>
        <begin position="528"/>
        <end position="691"/>
    </location>
</feature>
<feature type="compositionally biased region" description="Polar residues" evidence="4">
    <location>
        <begin position="478"/>
        <end position="498"/>
    </location>
</feature>
<name>A0A8H5M1D5_9AGAR</name>
<evidence type="ECO:0000256" key="3">
    <source>
        <dbReference type="ARBA" id="ARBA00023242"/>
    </source>
</evidence>
<dbReference type="SUPFAM" id="SSF52113">
    <property type="entry name" value="BRCT domain"/>
    <property type="match status" value="1"/>
</dbReference>
<evidence type="ECO:0000256" key="4">
    <source>
        <dbReference type="SAM" id="MobiDB-lite"/>
    </source>
</evidence>
<feature type="compositionally biased region" description="Polar residues" evidence="4">
    <location>
        <begin position="201"/>
        <end position="210"/>
    </location>
</feature>
<dbReference type="SUPFAM" id="SSF63748">
    <property type="entry name" value="Tudor/PWWP/MBT"/>
    <property type="match status" value="1"/>
</dbReference>
<feature type="compositionally biased region" description="Basic and acidic residues" evidence="4">
    <location>
        <begin position="69"/>
        <end position="96"/>
    </location>
</feature>
<keyword evidence="7" id="KW-1185">Reference proteome</keyword>
<feature type="region of interest" description="Disordered" evidence="4">
    <location>
        <begin position="359"/>
        <end position="450"/>
    </location>
</feature>
<dbReference type="Gene3D" id="2.30.30.140">
    <property type="match status" value="1"/>
</dbReference>
<evidence type="ECO:0000256" key="2">
    <source>
        <dbReference type="ARBA" id="ARBA00022763"/>
    </source>
</evidence>
<dbReference type="AlphaFoldDB" id="A0A8H5M1D5"/>
<dbReference type="Proteomes" id="UP000518752">
    <property type="component" value="Unassembled WGS sequence"/>
</dbReference>
<keyword evidence="3" id="KW-0539">Nucleus</keyword>
<dbReference type="GO" id="GO:0000077">
    <property type="term" value="P:DNA damage checkpoint signaling"/>
    <property type="evidence" value="ECO:0007669"/>
    <property type="project" value="TreeGrafter"/>
</dbReference>
<dbReference type="CDD" id="cd17724">
    <property type="entry name" value="BRCT_p53bp1_rpt2"/>
    <property type="match status" value="1"/>
</dbReference>
<dbReference type="InterPro" id="IPR002999">
    <property type="entry name" value="Tudor"/>
</dbReference>
<dbReference type="SMART" id="SM00333">
    <property type="entry name" value="TUDOR"/>
    <property type="match status" value="1"/>
</dbReference>
<feature type="compositionally biased region" description="Polar residues" evidence="4">
    <location>
        <begin position="58"/>
        <end position="67"/>
    </location>
</feature>
<accession>A0A8H5M1D5</accession>
<reference evidence="6 7" key="1">
    <citation type="journal article" date="2020" name="ISME J.">
        <title>Uncovering the hidden diversity of litter-decomposition mechanisms in mushroom-forming fungi.</title>
        <authorList>
            <person name="Floudas D."/>
            <person name="Bentzer J."/>
            <person name="Ahren D."/>
            <person name="Johansson T."/>
            <person name="Persson P."/>
            <person name="Tunlid A."/>
        </authorList>
    </citation>
    <scope>NUCLEOTIDE SEQUENCE [LARGE SCALE GENOMIC DNA]</scope>
    <source>
        <strain evidence="6 7">CBS 406.79</strain>
    </source>
</reference>
<dbReference type="InterPro" id="IPR047252">
    <property type="entry name" value="TP53BP1-like"/>
</dbReference>
<feature type="compositionally biased region" description="Polar residues" evidence="4">
    <location>
        <begin position="101"/>
        <end position="125"/>
    </location>
</feature>
<feature type="compositionally biased region" description="Polar residues" evidence="4">
    <location>
        <begin position="432"/>
        <end position="450"/>
    </location>
</feature>
<proteinExistence type="predicted"/>